<gene>
    <name evidence="1 2" type="primary">gatC</name>
    <name evidence="2" type="ORF">HC248_00132</name>
</gene>
<dbReference type="GO" id="GO:0006450">
    <property type="term" value="P:regulation of translational fidelity"/>
    <property type="evidence" value="ECO:0007669"/>
    <property type="project" value="InterPro"/>
</dbReference>
<keyword evidence="1" id="KW-0067">ATP-binding</keyword>
<comment type="similarity">
    <text evidence="1">Belongs to the GatC family.</text>
</comment>
<evidence type="ECO:0000256" key="1">
    <source>
        <dbReference type="HAMAP-Rule" id="MF_00122"/>
    </source>
</evidence>
<reference evidence="2 3" key="1">
    <citation type="submission" date="2020-04" db="EMBL/GenBank/DDBJ databases">
        <title>Complete genome of a Psychrophilic, Marine, Gas Vacuolate Bacterium Polaromonas vacuolata KCTC 22033T.</title>
        <authorList>
            <person name="Hwang K."/>
            <person name="Kim K.M."/>
        </authorList>
    </citation>
    <scope>NUCLEOTIDE SEQUENCE [LARGE SCALE GENOMIC DNA]</scope>
    <source>
        <strain evidence="2 3">KCTC 22033</strain>
    </source>
</reference>
<dbReference type="HAMAP" id="MF_00122">
    <property type="entry name" value="GatC"/>
    <property type="match status" value="1"/>
</dbReference>
<comment type="catalytic activity">
    <reaction evidence="1">
        <text>L-aspartyl-tRNA(Asn) + L-glutamine + ATP + H2O = L-asparaginyl-tRNA(Asn) + L-glutamate + ADP + phosphate + 2 H(+)</text>
        <dbReference type="Rhea" id="RHEA:14513"/>
        <dbReference type="Rhea" id="RHEA-COMP:9674"/>
        <dbReference type="Rhea" id="RHEA-COMP:9677"/>
        <dbReference type="ChEBI" id="CHEBI:15377"/>
        <dbReference type="ChEBI" id="CHEBI:15378"/>
        <dbReference type="ChEBI" id="CHEBI:29985"/>
        <dbReference type="ChEBI" id="CHEBI:30616"/>
        <dbReference type="ChEBI" id="CHEBI:43474"/>
        <dbReference type="ChEBI" id="CHEBI:58359"/>
        <dbReference type="ChEBI" id="CHEBI:78515"/>
        <dbReference type="ChEBI" id="CHEBI:78516"/>
        <dbReference type="ChEBI" id="CHEBI:456216"/>
    </reaction>
</comment>
<dbReference type="GO" id="GO:0050567">
    <property type="term" value="F:glutaminyl-tRNA synthase (glutamine-hydrolyzing) activity"/>
    <property type="evidence" value="ECO:0007669"/>
    <property type="project" value="UniProtKB-UniRule"/>
</dbReference>
<sequence length="99" mass="10769">MALTSKDIERVANLARLELRSDEIAPILDQLNGFFRLVDQLDAIDTNGVAPLAHPAALLGEVALRLRDDIASEPNQREASQVSAPAVERGLFLVPKVIE</sequence>
<dbReference type="AlphaFoldDB" id="A0A6H2H4U8"/>
<keyword evidence="1" id="KW-0648">Protein biosynthesis</keyword>
<comment type="subunit">
    <text evidence="1">Heterotrimer of A, B and C subunits.</text>
</comment>
<dbReference type="NCBIfam" id="TIGR00135">
    <property type="entry name" value="gatC"/>
    <property type="match status" value="1"/>
</dbReference>
<dbReference type="GO" id="GO:0016740">
    <property type="term" value="F:transferase activity"/>
    <property type="evidence" value="ECO:0007669"/>
    <property type="project" value="UniProtKB-KW"/>
</dbReference>
<keyword evidence="2" id="KW-0808">Transferase</keyword>
<dbReference type="Pfam" id="PF02686">
    <property type="entry name" value="GatC"/>
    <property type="match status" value="1"/>
</dbReference>
<comment type="function">
    <text evidence="1">Allows the formation of correctly charged Asn-tRNA(Asn) or Gln-tRNA(Gln) through the transamidation of misacylated Asp-tRNA(Asn) or Glu-tRNA(Gln) in organisms which lack either or both of asparaginyl-tRNA or glutaminyl-tRNA synthetases. The reaction takes place in the presence of glutamine and ATP through an activated phospho-Asp-tRNA(Asn) or phospho-Glu-tRNA(Gln).</text>
</comment>
<dbReference type="GO" id="GO:0005524">
    <property type="term" value="F:ATP binding"/>
    <property type="evidence" value="ECO:0007669"/>
    <property type="project" value="UniProtKB-KW"/>
</dbReference>
<dbReference type="PANTHER" id="PTHR15004">
    <property type="entry name" value="GLUTAMYL-TRNA(GLN) AMIDOTRANSFERASE SUBUNIT C, MITOCHONDRIAL"/>
    <property type="match status" value="1"/>
</dbReference>
<keyword evidence="1" id="KW-0547">Nucleotide-binding</keyword>
<dbReference type="RefSeq" id="WP_168920803.1">
    <property type="nucleotide sequence ID" value="NZ_CP051461.1"/>
</dbReference>
<dbReference type="GO" id="GO:0070681">
    <property type="term" value="P:glutaminyl-tRNAGln biosynthesis via transamidation"/>
    <property type="evidence" value="ECO:0007669"/>
    <property type="project" value="TreeGrafter"/>
</dbReference>
<protein>
    <recommendedName>
        <fullName evidence="1">Aspartyl/glutamyl-tRNA(Asn/Gln) amidotransferase subunit C</fullName>
        <shortName evidence="1">Asp/Glu-ADT subunit C</shortName>
        <ecNumber evidence="1">6.3.5.-</ecNumber>
    </recommendedName>
</protein>
<dbReference type="EMBL" id="CP051461">
    <property type="protein sequence ID" value="QJC54870.1"/>
    <property type="molecule type" value="Genomic_DNA"/>
</dbReference>
<evidence type="ECO:0000313" key="3">
    <source>
        <dbReference type="Proteomes" id="UP000502041"/>
    </source>
</evidence>
<keyword evidence="3" id="KW-1185">Reference proteome</keyword>
<dbReference type="EC" id="6.3.5.-" evidence="1"/>
<dbReference type="PANTHER" id="PTHR15004:SF0">
    <property type="entry name" value="GLUTAMYL-TRNA(GLN) AMIDOTRANSFERASE SUBUNIT C, MITOCHONDRIAL"/>
    <property type="match status" value="1"/>
</dbReference>
<dbReference type="InterPro" id="IPR036113">
    <property type="entry name" value="Asp/Glu-ADT_sf_sub_c"/>
</dbReference>
<dbReference type="Gene3D" id="1.10.20.60">
    <property type="entry name" value="Glu-tRNAGln amidotransferase C subunit, N-terminal domain"/>
    <property type="match status" value="1"/>
</dbReference>
<dbReference type="SUPFAM" id="SSF141000">
    <property type="entry name" value="Glu-tRNAGln amidotransferase C subunit"/>
    <property type="match status" value="1"/>
</dbReference>
<dbReference type="Proteomes" id="UP000502041">
    <property type="component" value="Chromosome"/>
</dbReference>
<evidence type="ECO:0000313" key="2">
    <source>
        <dbReference type="EMBL" id="QJC54870.1"/>
    </source>
</evidence>
<organism evidence="2 3">
    <name type="scientific">Polaromonas vacuolata</name>
    <dbReference type="NCBI Taxonomy" id="37448"/>
    <lineage>
        <taxon>Bacteria</taxon>
        <taxon>Pseudomonadati</taxon>
        <taxon>Pseudomonadota</taxon>
        <taxon>Betaproteobacteria</taxon>
        <taxon>Burkholderiales</taxon>
        <taxon>Comamonadaceae</taxon>
        <taxon>Polaromonas</taxon>
    </lineage>
</organism>
<name>A0A6H2H4U8_9BURK</name>
<comment type="catalytic activity">
    <reaction evidence="1">
        <text>L-glutamyl-tRNA(Gln) + L-glutamine + ATP + H2O = L-glutaminyl-tRNA(Gln) + L-glutamate + ADP + phosphate + H(+)</text>
        <dbReference type="Rhea" id="RHEA:17521"/>
        <dbReference type="Rhea" id="RHEA-COMP:9681"/>
        <dbReference type="Rhea" id="RHEA-COMP:9684"/>
        <dbReference type="ChEBI" id="CHEBI:15377"/>
        <dbReference type="ChEBI" id="CHEBI:15378"/>
        <dbReference type="ChEBI" id="CHEBI:29985"/>
        <dbReference type="ChEBI" id="CHEBI:30616"/>
        <dbReference type="ChEBI" id="CHEBI:43474"/>
        <dbReference type="ChEBI" id="CHEBI:58359"/>
        <dbReference type="ChEBI" id="CHEBI:78520"/>
        <dbReference type="ChEBI" id="CHEBI:78521"/>
        <dbReference type="ChEBI" id="CHEBI:456216"/>
    </reaction>
</comment>
<dbReference type="KEGG" id="pvac:HC248_00132"/>
<accession>A0A6H2H4U8</accession>
<proteinExistence type="inferred from homology"/>
<dbReference type="GO" id="GO:0006412">
    <property type="term" value="P:translation"/>
    <property type="evidence" value="ECO:0007669"/>
    <property type="project" value="UniProtKB-UniRule"/>
</dbReference>
<dbReference type="InterPro" id="IPR003837">
    <property type="entry name" value="GatC"/>
</dbReference>
<keyword evidence="1 2" id="KW-0436">Ligase</keyword>